<dbReference type="InterPro" id="IPR011015">
    <property type="entry name" value="LEM/LEM-like_dom_sf"/>
</dbReference>
<dbReference type="Pfam" id="PF22945">
    <property type="entry name" value="LEM-3_GIY-YIG"/>
    <property type="match status" value="1"/>
</dbReference>
<feature type="domain" description="LEM" evidence="1">
    <location>
        <begin position="104"/>
        <end position="148"/>
    </location>
</feature>
<dbReference type="AlphaFoldDB" id="A0AAV2H149"/>
<dbReference type="GO" id="GO:0000712">
    <property type="term" value="P:resolution of meiotic recombination intermediates"/>
    <property type="evidence" value="ECO:0007669"/>
    <property type="project" value="TreeGrafter"/>
</dbReference>
<name>A0AAV2H149_LYMST</name>
<reference evidence="2 3" key="1">
    <citation type="submission" date="2024-04" db="EMBL/GenBank/DDBJ databases">
        <authorList>
            <consortium name="Genoscope - CEA"/>
            <person name="William W."/>
        </authorList>
    </citation>
    <scope>NUCLEOTIDE SEQUENCE [LARGE SCALE GENOMIC DNA]</scope>
</reference>
<evidence type="ECO:0000313" key="2">
    <source>
        <dbReference type="EMBL" id="CAL1526277.1"/>
    </source>
</evidence>
<dbReference type="GO" id="GO:0005737">
    <property type="term" value="C:cytoplasm"/>
    <property type="evidence" value="ECO:0007669"/>
    <property type="project" value="TreeGrafter"/>
</dbReference>
<protein>
    <recommendedName>
        <fullName evidence="1">LEM domain-containing protein</fullName>
    </recommendedName>
</protein>
<feature type="non-terminal residue" evidence="2">
    <location>
        <position position="1"/>
    </location>
</feature>
<dbReference type="GO" id="GO:0005654">
    <property type="term" value="C:nucleoplasm"/>
    <property type="evidence" value="ECO:0007669"/>
    <property type="project" value="TreeGrafter"/>
</dbReference>
<dbReference type="FunFam" id="1.10.720.40:FF:000001">
    <property type="entry name" value="LEM domain containing 2, isoform CRA_a"/>
    <property type="match status" value="1"/>
</dbReference>
<keyword evidence="3" id="KW-1185">Reference proteome</keyword>
<dbReference type="PROSITE" id="PS50954">
    <property type="entry name" value="LEM"/>
    <property type="match status" value="1"/>
</dbReference>
<proteinExistence type="predicted"/>
<dbReference type="SUPFAM" id="SSF63451">
    <property type="entry name" value="LEM domain"/>
    <property type="match status" value="1"/>
</dbReference>
<dbReference type="Proteomes" id="UP001497497">
    <property type="component" value="Unassembled WGS sequence"/>
</dbReference>
<accession>A0AAV2H149</accession>
<evidence type="ECO:0000259" key="1">
    <source>
        <dbReference type="PROSITE" id="PS50954"/>
    </source>
</evidence>
<dbReference type="InterPro" id="IPR034998">
    <property type="entry name" value="ANKLE1"/>
</dbReference>
<organism evidence="2 3">
    <name type="scientific">Lymnaea stagnalis</name>
    <name type="common">Great pond snail</name>
    <name type="synonym">Helix stagnalis</name>
    <dbReference type="NCBI Taxonomy" id="6523"/>
    <lineage>
        <taxon>Eukaryota</taxon>
        <taxon>Metazoa</taxon>
        <taxon>Spiralia</taxon>
        <taxon>Lophotrochozoa</taxon>
        <taxon>Mollusca</taxon>
        <taxon>Gastropoda</taxon>
        <taxon>Heterobranchia</taxon>
        <taxon>Euthyneura</taxon>
        <taxon>Panpulmonata</taxon>
        <taxon>Hygrophila</taxon>
        <taxon>Lymnaeoidea</taxon>
        <taxon>Lymnaeidae</taxon>
        <taxon>Lymnaea</taxon>
    </lineage>
</organism>
<gene>
    <name evidence="2" type="ORF">GSLYS_00000454001</name>
</gene>
<dbReference type="PANTHER" id="PTHR46427:SF1">
    <property type="entry name" value="ANKYRIN REPEAT AND LEM DOMAIN-CONTAINING PROTEIN 1"/>
    <property type="match status" value="1"/>
</dbReference>
<dbReference type="PANTHER" id="PTHR46427">
    <property type="entry name" value="ANKYRIN REPEAT AND LEM DOMAIN-CONTAINING PROTEIN 1"/>
    <property type="match status" value="1"/>
</dbReference>
<dbReference type="CDD" id="cd12934">
    <property type="entry name" value="LEM"/>
    <property type="match status" value="1"/>
</dbReference>
<dbReference type="EMBL" id="CAXITT010000003">
    <property type="protein sequence ID" value="CAL1526277.1"/>
    <property type="molecule type" value="Genomic_DNA"/>
</dbReference>
<dbReference type="CDD" id="cd10454">
    <property type="entry name" value="GIY-YIG_COG3680_Meta"/>
    <property type="match status" value="1"/>
</dbReference>
<dbReference type="GO" id="GO:0000724">
    <property type="term" value="P:double-strand break repair via homologous recombination"/>
    <property type="evidence" value="ECO:0007669"/>
    <property type="project" value="TreeGrafter"/>
</dbReference>
<dbReference type="GO" id="GO:0004520">
    <property type="term" value="F:DNA endonuclease activity"/>
    <property type="evidence" value="ECO:0007669"/>
    <property type="project" value="TreeGrafter"/>
</dbReference>
<sequence length="364" mass="41244">RKRVSDVSLISSLSVIEYLYEDELSGITFIERHLPSESNASNESTVGELTLDSEATDIYDWSSINNTTSASAQVTALTLEKESHSQVNHETNVHQTEEAEECNLQNLQNLTPQDIKQRLLKYDESCGPITSSTRQVYLRRLASLESNPGRIGLSKKVPDYPSEMCDALCGKFESKIVEDLEAKLVDSFNINGRQWREGSQKSSFTYLLLDPRITRNLPLRAKDLPESEVFKTFIHATFYIGKGKRSRPYSHLYEACTKMKRESRKTSTKVTHILDIWNAGFGVVSLHCFQSVIPVEAYTREACMLEAIGLHKVTNLKKGDFYGAASTWSPQQRRQFGVYLLQKALQIFLAEGERQICVPDLKRS</sequence>
<dbReference type="Gene3D" id="1.10.720.40">
    <property type="match status" value="1"/>
</dbReference>
<evidence type="ECO:0000313" key="3">
    <source>
        <dbReference type="Proteomes" id="UP001497497"/>
    </source>
</evidence>
<comment type="caution">
    <text evidence="2">The sequence shown here is derived from an EMBL/GenBank/DDBJ whole genome shotgun (WGS) entry which is preliminary data.</text>
</comment>
<dbReference type="Pfam" id="PF03020">
    <property type="entry name" value="LEM"/>
    <property type="match status" value="1"/>
</dbReference>
<dbReference type="InterPro" id="IPR003887">
    <property type="entry name" value="LEM_dom"/>
</dbReference>